<dbReference type="InterPro" id="IPR051581">
    <property type="entry name" value="Ca-bind"/>
</dbReference>
<keyword evidence="2" id="KW-0677">Repeat</keyword>
<keyword evidence="1" id="KW-0479">Metal-binding</keyword>
<feature type="region of interest" description="Disordered" evidence="4">
    <location>
        <begin position="455"/>
        <end position="476"/>
    </location>
</feature>
<feature type="compositionally biased region" description="Low complexity" evidence="4">
    <location>
        <begin position="350"/>
        <end position="368"/>
    </location>
</feature>
<name>A0A813KAL3_POLGL</name>
<reference evidence="6" key="1">
    <citation type="submission" date="2021-02" db="EMBL/GenBank/DDBJ databases">
        <authorList>
            <person name="Dougan E. K."/>
            <person name="Rhodes N."/>
            <person name="Thang M."/>
            <person name="Chan C."/>
        </authorList>
    </citation>
    <scope>NUCLEOTIDE SEQUENCE</scope>
</reference>
<comment type="caution">
    <text evidence="6">The sequence shown here is derived from an EMBL/GenBank/DDBJ whole genome shotgun (WGS) entry which is preliminary data.</text>
</comment>
<feature type="domain" description="EF-hand" evidence="5">
    <location>
        <begin position="201"/>
        <end position="236"/>
    </location>
</feature>
<dbReference type="Gene3D" id="1.10.238.10">
    <property type="entry name" value="EF-hand"/>
    <property type="match status" value="2"/>
</dbReference>
<accession>A0A813KAL3</accession>
<evidence type="ECO:0000313" key="7">
    <source>
        <dbReference type="Proteomes" id="UP000626109"/>
    </source>
</evidence>
<feature type="non-terminal residue" evidence="6">
    <location>
        <position position="1"/>
    </location>
</feature>
<feature type="domain" description="EF-hand" evidence="5">
    <location>
        <begin position="248"/>
        <end position="283"/>
    </location>
</feature>
<evidence type="ECO:0000256" key="2">
    <source>
        <dbReference type="ARBA" id="ARBA00022737"/>
    </source>
</evidence>
<dbReference type="PANTHER" id="PTHR34524:SF6">
    <property type="entry name" value="CALCYPHOSINE LIKE"/>
    <property type="match status" value="1"/>
</dbReference>
<keyword evidence="3" id="KW-0106">Calcium</keyword>
<dbReference type="InterPro" id="IPR002048">
    <property type="entry name" value="EF_hand_dom"/>
</dbReference>
<gene>
    <name evidence="6" type="ORF">PGLA2088_LOCUS28719</name>
</gene>
<dbReference type="PANTHER" id="PTHR34524">
    <property type="entry name" value="CALCYPHOSIN"/>
    <property type="match status" value="1"/>
</dbReference>
<dbReference type="EMBL" id="CAJNNW010027999">
    <property type="protein sequence ID" value="CAE8694177.1"/>
    <property type="molecule type" value="Genomic_DNA"/>
</dbReference>
<protein>
    <recommendedName>
        <fullName evidence="5">EF-hand domain-containing protein</fullName>
    </recommendedName>
</protein>
<evidence type="ECO:0000256" key="1">
    <source>
        <dbReference type="ARBA" id="ARBA00022723"/>
    </source>
</evidence>
<dbReference type="GO" id="GO:0005509">
    <property type="term" value="F:calcium ion binding"/>
    <property type="evidence" value="ECO:0007669"/>
    <property type="project" value="InterPro"/>
</dbReference>
<dbReference type="AlphaFoldDB" id="A0A813KAL3"/>
<dbReference type="PROSITE" id="PS50222">
    <property type="entry name" value="EF_HAND_2"/>
    <property type="match status" value="2"/>
</dbReference>
<proteinExistence type="predicted"/>
<feature type="region of interest" description="Disordered" evidence="4">
    <location>
        <begin position="349"/>
        <end position="372"/>
    </location>
</feature>
<sequence>FHDKFSYLFDVYRDVSTAFLGDGAPPGGHMTIAAFVRFCIDVQIFPNLIDFNSLLCIFRSAESVGDIFRSDLKQCMVKDPSESKFQPGDVVQLVKNATADSVFGPHEIRVGEPLKVVGIDVSDIDSEAVRVMTTKGKKHWIRLDAVVSADRPFEIRLPRKRQTINESAQKAVWVNKSFEDMCEVEKRSLFILSSFAEYLEKRKLRSKDFFTKFDESSDGTIDADELFQGIVFMCLGGNIRTSITTTLPSKEEVGSLFSLIDHDGGGTIDYAELDTVLKTVTERMARNAKGENIFLKDITEMTPGELAAEKFFVPLFEKLEQKGKKVFATVRSAYSKFYQNSTEEQALVNKAPASRSRAAAPESSSSKSGDFWEPSRRQLEDFQRCFAEWSAQGRGKLREIDFRSFLLQIGVELTPAQARCLWSDVAAEGVCLLSYDEALLAFRQVMEAPVQFRKAPAAAPPRQTPAEALATSAAEQ</sequence>
<organism evidence="6 7">
    <name type="scientific">Polarella glacialis</name>
    <name type="common">Dinoflagellate</name>
    <dbReference type="NCBI Taxonomy" id="89957"/>
    <lineage>
        <taxon>Eukaryota</taxon>
        <taxon>Sar</taxon>
        <taxon>Alveolata</taxon>
        <taxon>Dinophyceae</taxon>
        <taxon>Suessiales</taxon>
        <taxon>Suessiaceae</taxon>
        <taxon>Polarella</taxon>
    </lineage>
</organism>
<evidence type="ECO:0000256" key="3">
    <source>
        <dbReference type="ARBA" id="ARBA00022837"/>
    </source>
</evidence>
<dbReference type="SMART" id="SM00054">
    <property type="entry name" value="EFh"/>
    <property type="match status" value="2"/>
</dbReference>
<evidence type="ECO:0000259" key="5">
    <source>
        <dbReference type="PROSITE" id="PS50222"/>
    </source>
</evidence>
<dbReference type="SUPFAM" id="SSF47473">
    <property type="entry name" value="EF-hand"/>
    <property type="match status" value="1"/>
</dbReference>
<dbReference type="CDD" id="cd00051">
    <property type="entry name" value="EFh"/>
    <property type="match status" value="1"/>
</dbReference>
<dbReference type="PROSITE" id="PS00018">
    <property type="entry name" value="EF_HAND_1"/>
    <property type="match status" value="2"/>
</dbReference>
<dbReference type="Proteomes" id="UP000626109">
    <property type="component" value="Unassembled WGS sequence"/>
</dbReference>
<evidence type="ECO:0000256" key="4">
    <source>
        <dbReference type="SAM" id="MobiDB-lite"/>
    </source>
</evidence>
<dbReference type="InterPro" id="IPR018247">
    <property type="entry name" value="EF_Hand_1_Ca_BS"/>
</dbReference>
<evidence type="ECO:0000313" key="6">
    <source>
        <dbReference type="EMBL" id="CAE8694177.1"/>
    </source>
</evidence>
<dbReference type="InterPro" id="IPR011992">
    <property type="entry name" value="EF-hand-dom_pair"/>
</dbReference>
<feature type="non-terminal residue" evidence="6">
    <location>
        <position position="476"/>
    </location>
</feature>